<sequence length="131" mass="14887">MGNLASTYRNQGGWDDAEKLDVQVMEMSKTKLGEDHPSTLTSMANLASTYRNQGRWEDAEELFVQVMETRKTKLGEDHPDTLTSMNNLAHTWQNKSFYADQAMQGPPANFWRESLSMGCLHQEHGESSMRS</sequence>
<dbReference type="Proteomes" id="UP001187682">
    <property type="component" value="Unassembled WGS sequence"/>
</dbReference>
<dbReference type="SUPFAM" id="SSF48452">
    <property type="entry name" value="TPR-like"/>
    <property type="match status" value="1"/>
</dbReference>
<evidence type="ECO:0000313" key="2">
    <source>
        <dbReference type="Proteomes" id="UP001187682"/>
    </source>
</evidence>
<dbReference type="PANTHER" id="PTHR46082:SF11">
    <property type="entry name" value="AAA+ ATPASE DOMAIN-CONTAINING PROTEIN-RELATED"/>
    <property type="match status" value="1"/>
</dbReference>
<dbReference type="EMBL" id="ONZQ02000006">
    <property type="protein sequence ID" value="SPO02478.1"/>
    <property type="molecule type" value="Genomic_DNA"/>
</dbReference>
<reference evidence="1" key="1">
    <citation type="submission" date="2018-03" db="EMBL/GenBank/DDBJ databases">
        <authorList>
            <person name="Guldener U."/>
        </authorList>
    </citation>
    <scope>NUCLEOTIDE SEQUENCE</scope>
</reference>
<gene>
    <name evidence="1" type="ORF">DNG_05151</name>
</gene>
<proteinExistence type="predicted"/>
<organism evidence="1 2">
    <name type="scientific">Cephalotrichum gorgonifer</name>
    <dbReference type="NCBI Taxonomy" id="2041049"/>
    <lineage>
        <taxon>Eukaryota</taxon>
        <taxon>Fungi</taxon>
        <taxon>Dikarya</taxon>
        <taxon>Ascomycota</taxon>
        <taxon>Pezizomycotina</taxon>
        <taxon>Sordariomycetes</taxon>
        <taxon>Hypocreomycetidae</taxon>
        <taxon>Microascales</taxon>
        <taxon>Microascaceae</taxon>
        <taxon>Cephalotrichum</taxon>
    </lineage>
</organism>
<dbReference type="Gene3D" id="1.25.40.10">
    <property type="entry name" value="Tetratricopeptide repeat domain"/>
    <property type="match status" value="1"/>
</dbReference>
<keyword evidence="2" id="KW-1185">Reference proteome</keyword>
<dbReference type="PANTHER" id="PTHR46082">
    <property type="entry name" value="ATP/GTP-BINDING PROTEIN-RELATED"/>
    <property type="match status" value="1"/>
</dbReference>
<dbReference type="AlphaFoldDB" id="A0AAE8MZD1"/>
<dbReference type="InterPro" id="IPR011990">
    <property type="entry name" value="TPR-like_helical_dom_sf"/>
</dbReference>
<evidence type="ECO:0000313" key="1">
    <source>
        <dbReference type="EMBL" id="SPO02478.1"/>
    </source>
</evidence>
<dbReference type="InterPro" id="IPR053137">
    <property type="entry name" value="NLR-like"/>
</dbReference>
<dbReference type="Pfam" id="PF13424">
    <property type="entry name" value="TPR_12"/>
    <property type="match status" value="1"/>
</dbReference>
<name>A0AAE8MZD1_9PEZI</name>
<evidence type="ECO:0008006" key="3">
    <source>
        <dbReference type="Google" id="ProtNLM"/>
    </source>
</evidence>
<protein>
    <recommendedName>
        <fullName evidence="3">Kinesin light chain</fullName>
    </recommendedName>
</protein>
<accession>A0AAE8MZD1</accession>
<comment type="caution">
    <text evidence="1">The sequence shown here is derived from an EMBL/GenBank/DDBJ whole genome shotgun (WGS) entry which is preliminary data.</text>
</comment>